<evidence type="ECO:0000256" key="6">
    <source>
        <dbReference type="ARBA" id="ARBA00022801"/>
    </source>
</evidence>
<feature type="binding site" evidence="10">
    <location>
        <position position="272"/>
    </location>
    <ligand>
        <name>Zn(2+)</name>
        <dbReference type="ChEBI" id="CHEBI:29105"/>
    </ligand>
</feature>
<dbReference type="HAMAP" id="MF_01820">
    <property type="entry name" value="GTPase_RsgA"/>
    <property type="match status" value="1"/>
</dbReference>
<reference evidence="13 14" key="1">
    <citation type="submission" date="2018-08" db="EMBL/GenBank/DDBJ databases">
        <title>Vibrio isolated from the Eastern China Marginal Seas.</title>
        <authorList>
            <person name="Li Y."/>
        </authorList>
    </citation>
    <scope>NUCLEOTIDE SEQUENCE [LARGE SCALE GENOMIC DNA]</scope>
    <source>
        <strain evidence="13 14">BEI233</strain>
    </source>
</reference>
<dbReference type="CDD" id="cd01854">
    <property type="entry name" value="YjeQ_EngC"/>
    <property type="match status" value="1"/>
</dbReference>
<comment type="cofactor">
    <cofactor evidence="10">
        <name>Zn(2+)</name>
        <dbReference type="ChEBI" id="CHEBI:29105"/>
    </cofactor>
    <text evidence="10">Binds 1 zinc ion per subunit.</text>
</comment>
<evidence type="ECO:0000256" key="8">
    <source>
        <dbReference type="ARBA" id="ARBA00022884"/>
    </source>
</evidence>
<keyword evidence="6 10" id="KW-0378">Hydrolase</keyword>
<feature type="binding site" evidence="10">
    <location>
        <begin position="138"/>
        <end position="141"/>
    </location>
    <ligand>
        <name>GTP</name>
        <dbReference type="ChEBI" id="CHEBI:37565"/>
    </ligand>
</feature>
<protein>
    <recommendedName>
        <fullName evidence="10">Small ribosomal subunit biogenesis GTPase RsgA</fullName>
        <ecNumber evidence="10">3.6.1.-</ecNumber>
    </recommendedName>
</protein>
<dbReference type="PANTHER" id="PTHR32120:SF10">
    <property type="entry name" value="SMALL RIBOSOMAL SUBUNIT BIOGENESIS GTPASE RSGA"/>
    <property type="match status" value="1"/>
</dbReference>
<keyword evidence="2 10" id="KW-0690">Ribosome biogenesis</keyword>
<dbReference type="Pfam" id="PF03193">
    <property type="entry name" value="RsgA_GTPase"/>
    <property type="match status" value="1"/>
</dbReference>
<dbReference type="PROSITE" id="PS50936">
    <property type="entry name" value="ENGC_GTPASE"/>
    <property type="match status" value="1"/>
</dbReference>
<keyword evidence="9 10" id="KW-0342">GTP-binding</keyword>
<feature type="binding site" evidence="10">
    <location>
        <position position="285"/>
    </location>
    <ligand>
        <name>Zn(2+)</name>
        <dbReference type="ChEBI" id="CHEBI:29105"/>
    </ligand>
</feature>
<dbReference type="InterPro" id="IPR027417">
    <property type="entry name" value="P-loop_NTPase"/>
</dbReference>
<dbReference type="Proteomes" id="UP000273252">
    <property type="component" value="Unassembled WGS sequence"/>
</dbReference>
<dbReference type="GO" id="GO:0019843">
    <property type="term" value="F:rRNA binding"/>
    <property type="evidence" value="ECO:0007669"/>
    <property type="project" value="UniProtKB-KW"/>
</dbReference>
<proteinExistence type="inferred from homology"/>
<accession>A0A3A6QLB7</accession>
<dbReference type="GO" id="GO:0005737">
    <property type="term" value="C:cytoplasm"/>
    <property type="evidence" value="ECO:0007669"/>
    <property type="project" value="UniProtKB-SubCell"/>
</dbReference>
<dbReference type="PANTHER" id="PTHR32120">
    <property type="entry name" value="SMALL RIBOSOMAL SUBUNIT BIOGENESIS GTPASE RSGA"/>
    <property type="match status" value="1"/>
</dbReference>
<name>A0A3A6QLB7_9VIBR</name>
<dbReference type="EMBL" id="QVMU01000017">
    <property type="protein sequence ID" value="RJX68906.1"/>
    <property type="molecule type" value="Genomic_DNA"/>
</dbReference>
<feature type="binding site" evidence="10">
    <location>
        <position position="277"/>
    </location>
    <ligand>
        <name>Zn(2+)</name>
        <dbReference type="ChEBI" id="CHEBI:29105"/>
    </ligand>
</feature>
<comment type="caution">
    <text evidence="13">The sequence shown here is derived from an EMBL/GenBank/DDBJ whole genome shotgun (WGS) entry which is preliminary data.</text>
</comment>
<dbReference type="Gene3D" id="3.40.50.300">
    <property type="entry name" value="P-loop containing nucleotide triphosphate hydrolases"/>
    <property type="match status" value="1"/>
</dbReference>
<evidence type="ECO:0000259" key="12">
    <source>
        <dbReference type="PROSITE" id="PS51721"/>
    </source>
</evidence>
<keyword evidence="8 10" id="KW-0694">RNA-binding</keyword>
<comment type="similarity">
    <text evidence="10">Belongs to the TRAFAC class YlqF/YawG GTPase family. RsgA subfamily.</text>
</comment>
<dbReference type="RefSeq" id="WP_120033162.1">
    <property type="nucleotide sequence ID" value="NZ_QVMU01000017.1"/>
</dbReference>
<dbReference type="SUPFAM" id="SSF52540">
    <property type="entry name" value="P-loop containing nucleoside triphosphate hydrolases"/>
    <property type="match status" value="1"/>
</dbReference>
<evidence type="ECO:0000256" key="5">
    <source>
        <dbReference type="ARBA" id="ARBA00022741"/>
    </source>
</evidence>
<keyword evidence="5 10" id="KW-0547">Nucleotide-binding</keyword>
<dbReference type="OrthoDB" id="9809485at2"/>
<comment type="subcellular location">
    <subcellularLocation>
        <location evidence="10">Cytoplasm</location>
    </subcellularLocation>
</comment>
<dbReference type="InterPro" id="IPR030378">
    <property type="entry name" value="G_CP_dom"/>
</dbReference>
<dbReference type="EC" id="3.6.1.-" evidence="10"/>
<dbReference type="PROSITE" id="PS51721">
    <property type="entry name" value="G_CP"/>
    <property type="match status" value="1"/>
</dbReference>
<evidence type="ECO:0000256" key="1">
    <source>
        <dbReference type="ARBA" id="ARBA00022490"/>
    </source>
</evidence>
<evidence type="ECO:0000259" key="11">
    <source>
        <dbReference type="PROSITE" id="PS50936"/>
    </source>
</evidence>
<feature type="domain" description="EngC GTPase" evidence="11">
    <location>
        <begin position="99"/>
        <end position="247"/>
    </location>
</feature>
<sequence>MNAPSLTDLGLRPFFQQQLSLEELENDALGRVIEHHKSEVVLLAGDDVLRFRLPPNLDPVCVGDWVLFNDQRLLRVLERQSLFQRKAAGSGRERQLIASNIDTVFIVSSLNEDFSLNRIERYLALAKETRVEPVIVLTKVDLCTADVETIRNQVQQLDSLLSVYCVNGLDSNDIAALKGYCQRGKTVTFLGSSGVGKSTLVNSLLGHSEMETGAIRDQDSKGRHTTTYRTIKWLPEGGLLMDTPGMRELQLSDAKEGIKLTFADIESFAEQCRFKDCQHHNEPGCAVNKAIETGEISPRRLENFQKLLREEAHNSASLAEKRVKDKAFSKMVNTVQEQARSVKKFK</sequence>
<evidence type="ECO:0000313" key="13">
    <source>
        <dbReference type="EMBL" id="RJX68906.1"/>
    </source>
</evidence>
<evidence type="ECO:0000256" key="10">
    <source>
        <dbReference type="HAMAP-Rule" id="MF_01820"/>
    </source>
</evidence>
<dbReference type="GO" id="GO:0042274">
    <property type="term" value="P:ribosomal small subunit biogenesis"/>
    <property type="evidence" value="ECO:0007669"/>
    <property type="project" value="UniProtKB-UniRule"/>
</dbReference>
<dbReference type="InterPro" id="IPR010914">
    <property type="entry name" value="RsgA_GTPase_dom"/>
</dbReference>
<keyword evidence="7 10" id="KW-0862">Zinc</keyword>
<dbReference type="InterPro" id="IPR004881">
    <property type="entry name" value="Ribosome_biogen_GTPase_RsgA"/>
</dbReference>
<evidence type="ECO:0000256" key="2">
    <source>
        <dbReference type="ARBA" id="ARBA00022517"/>
    </source>
</evidence>
<comment type="subunit">
    <text evidence="10">Monomer. Associates with 30S ribosomal subunit, binds 16S rRNA.</text>
</comment>
<evidence type="ECO:0000256" key="7">
    <source>
        <dbReference type="ARBA" id="ARBA00022833"/>
    </source>
</evidence>
<gene>
    <name evidence="10 13" type="primary">rsgA</name>
    <name evidence="13" type="ORF">DZ860_15795</name>
</gene>
<evidence type="ECO:0000256" key="4">
    <source>
        <dbReference type="ARBA" id="ARBA00022730"/>
    </source>
</evidence>
<evidence type="ECO:0000313" key="14">
    <source>
        <dbReference type="Proteomes" id="UP000273252"/>
    </source>
</evidence>
<keyword evidence="1 10" id="KW-0963">Cytoplasm</keyword>
<dbReference type="Gene3D" id="1.10.40.50">
    <property type="entry name" value="Probable gtpase engc, domain 3"/>
    <property type="match status" value="1"/>
</dbReference>
<keyword evidence="3 10" id="KW-0479">Metal-binding</keyword>
<evidence type="ECO:0000256" key="9">
    <source>
        <dbReference type="ARBA" id="ARBA00023134"/>
    </source>
</evidence>
<dbReference type="GO" id="GO:0003924">
    <property type="term" value="F:GTPase activity"/>
    <property type="evidence" value="ECO:0007669"/>
    <property type="project" value="UniProtKB-UniRule"/>
</dbReference>
<keyword evidence="4 10" id="KW-0699">rRNA-binding</keyword>
<feature type="binding site" evidence="10">
    <location>
        <position position="279"/>
    </location>
    <ligand>
        <name>Zn(2+)</name>
        <dbReference type="ChEBI" id="CHEBI:29105"/>
    </ligand>
</feature>
<organism evidence="13 14">
    <name type="scientific">Vibrio sinensis</name>
    <dbReference type="NCBI Taxonomy" id="2302434"/>
    <lineage>
        <taxon>Bacteria</taxon>
        <taxon>Pseudomonadati</taxon>
        <taxon>Pseudomonadota</taxon>
        <taxon>Gammaproteobacteria</taxon>
        <taxon>Vibrionales</taxon>
        <taxon>Vibrionaceae</taxon>
        <taxon>Vibrio</taxon>
    </lineage>
</organism>
<comment type="function">
    <text evidence="10">One of several proteins that assist in the late maturation steps of the functional core of the 30S ribosomal subunit. Helps release RbfA from mature subunits. May play a role in the assembly of ribosomal proteins into the subunit. Circularly permuted GTPase that catalyzes slow GTP hydrolysis, GTPase activity is stimulated by the 30S ribosomal subunit.</text>
</comment>
<keyword evidence="14" id="KW-1185">Reference proteome</keyword>
<feature type="binding site" evidence="10">
    <location>
        <begin position="191"/>
        <end position="199"/>
    </location>
    <ligand>
        <name>GTP</name>
        <dbReference type="ChEBI" id="CHEBI:37565"/>
    </ligand>
</feature>
<dbReference type="GO" id="GO:0046872">
    <property type="term" value="F:metal ion binding"/>
    <property type="evidence" value="ECO:0007669"/>
    <property type="project" value="UniProtKB-KW"/>
</dbReference>
<dbReference type="AlphaFoldDB" id="A0A3A6QLB7"/>
<dbReference type="GO" id="GO:0005525">
    <property type="term" value="F:GTP binding"/>
    <property type="evidence" value="ECO:0007669"/>
    <property type="project" value="UniProtKB-UniRule"/>
</dbReference>
<evidence type="ECO:0000256" key="3">
    <source>
        <dbReference type="ARBA" id="ARBA00022723"/>
    </source>
</evidence>
<dbReference type="NCBIfam" id="TIGR00157">
    <property type="entry name" value="ribosome small subunit-dependent GTPase A"/>
    <property type="match status" value="1"/>
</dbReference>
<feature type="domain" description="CP-type G" evidence="12">
    <location>
        <begin position="93"/>
        <end position="249"/>
    </location>
</feature>